<evidence type="ECO:0000256" key="4">
    <source>
        <dbReference type="ARBA" id="ARBA00022614"/>
    </source>
</evidence>
<evidence type="ECO:0000256" key="3">
    <source>
        <dbReference type="ARBA" id="ARBA00022475"/>
    </source>
</evidence>
<dbReference type="Pfam" id="PF13855">
    <property type="entry name" value="LRR_8"/>
    <property type="match status" value="1"/>
</dbReference>
<keyword evidence="8" id="KW-0472">Membrane</keyword>
<keyword evidence="7" id="KW-1133">Transmembrane helix</keyword>
<gene>
    <name evidence="12" type="primary">LOC125423160</name>
</gene>
<accession>A0ABM3IPJ8</accession>
<keyword evidence="3" id="KW-1003">Cell membrane</keyword>
<reference evidence="12" key="1">
    <citation type="submission" date="2025-08" db="UniProtKB">
        <authorList>
            <consortium name="RefSeq"/>
        </authorList>
    </citation>
    <scope>IDENTIFICATION</scope>
    <source>
        <tissue evidence="12">Seedling</tissue>
    </source>
</reference>
<keyword evidence="4" id="KW-0433">Leucine-rich repeat</keyword>
<dbReference type="Gene3D" id="3.80.10.10">
    <property type="entry name" value="Ribonuclease Inhibitor"/>
    <property type="match status" value="1"/>
</dbReference>
<keyword evidence="6" id="KW-0677">Repeat</keyword>
<comment type="subcellular location">
    <subcellularLocation>
        <location evidence="1">Cell membrane</location>
        <topology evidence="1">Single-pass type I membrane protein</topology>
    </subcellularLocation>
</comment>
<evidence type="ECO:0000256" key="6">
    <source>
        <dbReference type="ARBA" id="ARBA00022737"/>
    </source>
</evidence>
<evidence type="ECO:0000256" key="5">
    <source>
        <dbReference type="ARBA" id="ARBA00022692"/>
    </source>
</evidence>
<evidence type="ECO:0000256" key="1">
    <source>
        <dbReference type="ARBA" id="ARBA00004251"/>
    </source>
</evidence>
<keyword evidence="10" id="KW-0325">Glycoprotein</keyword>
<evidence type="ECO:0000256" key="10">
    <source>
        <dbReference type="ARBA" id="ARBA00023180"/>
    </source>
</evidence>
<evidence type="ECO:0000256" key="8">
    <source>
        <dbReference type="ARBA" id="ARBA00023136"/>
    </source>
</evidence>
<organism evidence="11 12">
    <name type="scientific">Ziziphus jujuba</name>
    <name type="common">Chinese jujube</name>
    <name type="synonym">Ziziphus sativa</name>
    <dbReference type="NCBI Taxonomy" id="326968"/>
    <lineage>
        <taxon>Eukaryota</taxon>
        <taxon>Viridiplantae</taxon>
        <taxon>Streptophyta</taxon>
        <taxon>Embryophyta</taxon>
        <taxon>Tracheophyta</taxon>
        <taxon>Spermatophyta</taxon>
        <taxon>Magnoliopsida</taxon>
        <taxon>eudicotyledons</taxon>
        <taxon>Gunneridae</taxon>
        <taxon>Pentapetalae</taxon>
        <taxon>rosids</taxon>
        <taxon>fabids</taxon>
        <taxon>Rosales</taxon>
        <taxon>Rhamnaceae</taxon>
        <taxon>Paliureae</taxon>
        <taxon>Ziziphus</taxon>
    </lineage>
</organism>
<evidence type="ECO:0000256" key="2">
    <source>
        <dbReference type="ARBA" id="ARBA00009592"/>
    </source>
</evidence>
<protein>
    <submittedName>
        <fullName evidence="12">Receptor-like protein 9DC3</fullName>
    </submittedName>
</protein>
<proteinExistence type="inferred from homology"/>
<keyword evidence="5" id="KW-0812">Transmembrane</keyword>
<dbReference type="SUPFAM" id="SSF52058">
    <property type="entry name" value="L domain-like"/>
    <property type="match status" value="1"/>
</dbReference>
<dbReference type="PANTHER" id="PTHR27004:SF428">
    <property type="entry name" value="OS01G0160600 PROTEIN"/>
    <property type="match status" value="1"/>
</dbReference>
<dbReference type="InterPro" id="IPR001611">
    <property type="entry name" value="Leu-rich_rpt"/>
</dbReference>
<keyword evidence="11" id="KW-1185">Reference proteome</keyword>
<dbReference type="Pfam" id="PF00560">
    <property type="entry name" value="LRR_1"/>
    <property type="match status" value="1"/>
</dbReference>
<evidence type="ECO:0000313" key="11">
    <source>
        <dbReference type="Proteomes" id="UP001652623"/>
    </source>
</evidence>
<dbReference type="InterPro" id="IPR032675">
    <property type="entry name" value="LRR_dom_sf"/>
</dbReference>
<dbReference type="Proteomes" id="UP001652623">
    <property type="component" value="Chromosome 3"/>
</dbReference>
<evidence type="ECO:0000313" key="12">
    <source>
        <dbReference type="RefSeq" id="XP_048332727.2"/>
    </source>
</evidence>
<dbReference type="RefSeq" id="XP_048332727.2">
    <property type="nucleotide sequence ID" value="XM_048476770.2"/>
</dbReference>
<dbReference type="PANTHER" id="PTHR27004">
    <property type="entry name" value="RECEPTOR-LIKE PROTEIN 12 ISOFORM X1"/>
    <property type="match status" value="1"/>
</dbReference>
<evidence type="ECO:0000256" key="9">
    <source>
        <dbReference type="ARBA" id="ARBA00023170"/>
    </source>
</evidence>
<keyword evidence="9" id="KW-0675">Receptor</keyword>
<name>A0ABM3IPJ8_ZIZJJ</name>
<dbReference type="PRINTS" id="PR00019">
    <property type="entry name" value="LEURICHRPT"/>
</dbReference>
<comment type="similarity">
    <text evidence="2">Belongs to the RLP family.</text>
</comment>
<sequence length="265" mass="29043">MDLSNNDFEGPLPQGYMKNLKAMMGVDGGMLQYMGETYYQDSVTLVMKGSEFKIERILSIFTVFDFSYNNFVGEVPSLIGELKSLKGLNLSHNKLIGSLPSSLGDLINLEWLDLSSNKMVGEIPWQMTELTTLAVLNLSHNHLEGPIPTGRQFNTFQSDSYEGNLGLCGFPLSKICGHDVERPSSPQGNFHQEDSDGSDGIINWKSVLVGCGCGVGFGISLGCIVLSERKIQRLIKVFGGKHGQNRCGRGAKQKGRIKNGKRLCS</sequence>
<dbReference type="GeneID" id="125423160"/>
<evidence type="ECO:0000256" key="7">
    <source>
        <dbReference type="ARBA" id="ARBA00022989"/>
    </source>
</evidence>